<feature type="transmembrane region" description="Helical" evidence="1">
    <location>
        <begin position="106"/>
        <end position="135"/>
    </location>
</feature>
<name>A0A6L9U917_9HYPH</name>
<feature type="transmembrane region" description="Helical" evidence="1">
    <location>
        <begin position="201"/>
        <end position="229"/>
    </location>
</feature>
<proteinExistence type="predicted"/>
<feature type="transmembrane region" description="Helical" evidence="1">
    <location>
        <begin position="241"/>
        <end position="260"/>
    </location>
</feature>
<evidence type="ECO:0008006" key="4">
    <source>
        <dbReference type="Google" id="ProtNLM"/>
    </source>
</evidence>
<feature type="transmembrane region" description="Helical" evidence="1">
    <location>
        <begin position="141"/>
        <end position="162"/>
    </location>
</feature>
<dbReference type="AlphaFoldDB" id="A0A6L9U917"/>
<evidence type="ECO:0000313" key="3">
    <source>
        <dbReference type="Proteomes" id="UP000483035"/>
    </source>
</evidence>
<dbReference type="RefSeq" id="WP_163988863.1">
    <property type="nucleotide sequence ID" value="NZ_WUEY01000009.1"/>
</dbReference>
<comment type="caution">
    <text evidence="2">The sequence shown here is derived from an EMBL/GenBank/DDBJ whole genome shotgun (WGS) entry which is preliminary data.</text>
</comment>
<keyword evidence="1" id="KW-0812">Transmembrane</keyword>
<gene>
    <name evidence="2" type="ORF">GR212_20690</name>
</gene>
<reference evidence="2 3" key="1">
    <citation type="submission" date="2019-12" db="EMBL/GenBank/DDBJ databases">
        <title>Rhizobium genotypes associated with high levels of biological nitrogen fixation by grain legumes in a temperate-maritime cropping system.</title>
        <authorList>
            <person name="Maluk M."/>
            <person name="Francesc Ferrando Molina F."/>
            <person name="Lopez Del Egido L."/>
            <person name="Lafos M."/>
            <person name="Langarica-Fuentes A."/>
            <person name="Gebre Yohannes G."/>
            <person name="Young M.W."/>
            <person name="Martin P."/>
            <person name="Gantlett R."/>
            <person name="Kenicer G."/>
            <person name="Hawes C."/>
            <person name="Begg G.S."/>
            <person name="Quilliam R.S."/>
            <person name="Squire G.R."/>
            <person name="Poole P.S."/>
            <person name="Young P.W."/>
            <person name="Iannetta P.M."/>
            <person name="James E.K."/>
        </authorList>
    </citation>
    <scope>NUCLEOTIDE SEQUENCE [LARGE SCALE GENOMIC DNA]</scope>
    <source>
        <strain evidence="2 3">JHI1118</strain>
    </source>
</reference>
<keyword evidence="1" id="KW-0472">Membrane</keyword>
<evidence type="ECO:0000256" key="1">
    <source>
        <dbReference type="SAM" id="Phobius"/>
    </source>
</evidence>
<accession>A0A6L9U917</accession>
<organism evidence="2 3">
    <name type="scientific">Rhizobium lusitanum</name>
    <dbReference type="NCBI Taxonomy" id="293958"/>
    <lineage>
        <taxon>Bacteria</taxon>
        <taxon>Pseudomonadati</taxon>
        <taxon>Pseudomonadota</taxon>
        <taxon>Alphaproteobacteria</taxon>
        <taxon>Hyphomicrobiales</taxon>
        <taxon>Rhizobiaceae</taxon>
        <taxon>Rhizobium/Agrobacterium group</taxon>
        <taxon>Rhizobium</taxon>
    </lineage>
</organism>
<keyword evidence="1" id="KW-1133">Transmembrane helix</keyword>
<protein>
    <recommendedName>
        <fullName evidence="4">DUF2182 domain-containing protein</fullName>
    </recommendedName>
</protein>
<dbReference type="Pfam" id="PF09948">
    <property type="entry name" value="PpoB2"/>
    <property type="match status" value="1"/>
</dbReference>
<sequence>MPDIKLRAMLVMHTTTMFRDARMQAILLGIALASALCWGLLATTMPMEGTLICDSNGIASTIPAWSVGRASGLLAMWGIMTPAMMLPGAAFAIMQAAWEHRGDRKVYATATCFAAGYLLIVLTGGLLAALAQWALESTGTVIGWTTMADPLPSGLLLVAAGLHQLSPLRRTSKPLCGILAGRDDGDPVAIVKGLRHGRSRFGCCAGMICLQFAGGAMNLGWMAFLTVWMSAEAVLPWKKHVAVMAGTTLLVAGGLCLGAAS</sequence>
<dbReference type="InterPro" id="IPR018688">
    <property type="entry name" value="PpoB2-like"/>
</dbReference>
<dbReference type="Proteomes" id="UP000483035">
    <property type="component" value="Unassembled WGS sequence"/>
</dbReference>
<dbReference type="EMBL" id="WUEY01000009">
    <property type="protein sequence ID" value="NEI72004.1"/>
    <property type="molecule type" value="Genomic_DNA"/>
</dbReference>
<evidence type="ECO:0000313" key="2">
    <source>
        <dbReference type="EMBL" id="NEI72004.1"/>
    </source>
</evidence>
<feature type="transmembrane region" description="Helical" evidence="1">
    <location>
        <begin position="74"/>
        <end position="94"/>
    </location>
</feature>